<accession>A0A4Y7U9Z1</accession>
<proteinExistence type="predicted"/>
<organism evidence="1 2">
    <name type="scientific">Flavobacterium circumlabens</name>
    <dbReference type="NCBI Taxonomy" id="2133765"/>
    <lineage>
        <taxon>Bacteria</taxon>
        <taxon>Pseudomonadati</taxon>
        <taxon>Bacteroidota</taxon>
        <taxon>Flavobacteriia</taxon>
        <taxon>Flavobacteriales</taxon>
        <taxon>Flavobacteriaceae</taxon>
        <taxon>Flavobacterium</taxon>
    </lineage>
</organism>
<protein>
    <submittedName>
        <fullName evidence="1">Uncharacterized protein</fullName>
    </submittedName>
</protein>
<dbReference type="AlphaFoldDB" id="A0A4Y7U9Z1"/>
<dbReference type="EMBL" id="QWDN01000006">
    <property type="protein sequence ID" value="TEB43104.1"/>
    <property type="molecule type" value="Genomic_DNA"/>
</dbReference>
<reference evidence="1 2" key="1">
    <citation type="journal article" date="2018" name="Syst. Appl. Microbiol.">
        <title>Flavobacterium circumlabens sp. nov. and Flavobacterium cupreum sp. nov., two psychrotrophic species isolated from Antarctic environmental samples.</title>
        <authorList>
            <person name="Kralova S."/>
            <person name="Busse H.J."/>
            <person name="Svec P."/>
            <person name="Maslanova I."/>
            <person name="Stankova E."/>
            <person name="Bartak M."/>
            <person name="Sedlacek I."/>
        </authorList>
    </citation>
    <scope>NUCLEOTIDE SEQUENCE [LARGE SCALE GENOMIC DNA]</scope>
    <source>
        <strain evidence="1 2">CCM 8828</strain>
    </source>
</reference>
<sequence length="98" mass="11227">MKCNYSENFNRYEKNHFAAFIYFFLNIAQSNSKIYGTAEVTSKNEKLNSGIMEVTGYVYVLGEKAQIISPESISPICLSFPFAVQAYARKARPFYLKD</sequence>
<evidence type="ECO:0000313" key="2">
    <source>
        <dbReference type="Proteomes" id="UP000298340"/>
    </source>
</evidence>
<gene>
    <name evidence="1" type="ORF">D0809_16855</name>
</gene>
<name>A0A4Y7U9Z1_9FLAO</name>
<evidence type="ECO:0000313" key="1">
    <source>
        <dbReference type="EMBL" id="TEB43104.1"/>
    </source>
</evidence>
<comment type="caution">
    <text evidence="1">The sequence shown here is derived from an EMBL/GenBank/DDBJ whole genome shotgun (WGS) entry which is preliminary data.</text>
</comment>
<dbReference type="Proteomes" id="UP000298340">
    <property type="component" value="Unassembled WGS sequence"/>
</dbReference>